<dbReference type="InterPro" id="IPR050399">
    <property type="entry name" value="HPr"/>
</dbReference>
<proteinExistence type="predicted"/>
<gene>
    <name evidence="5" type="ORF">DW787_04235</name>
</gene>
<evidence type="ECO:0000256" key="1">
    <source>
        <dbReference type="ARBA" id="ARBA00004496"/>
    </source>
</evidence>
<dbReference type="Gene3D" id="3.30.1340.10">
    <property type="entry name" value="HPr-like"/>
    <property type="match status" value="1"/>
</dbReference>
<dbReference type="InterPro" id="IPR000032">
    <property type="entry name" value="HPr-like"/>
</dbReference>
<evidence type="ECO:0000259" key="4">
    <source>
        <dbReference type="PROSITE" id="PS51350"/>
    </source>
</evidence>
<dbReference type="InterPro" id="IPR035895">
    <property type="entry name" value="HPr-like_sf"/>
</dbReference>
<dbReference type="PANTHER" id="PTHR33705:SF2">
    <property type="entry name" value="PHOSPHOCARRIER PROTEIN NPR"/>
    <property type="match status" value="1"/>
</dbReference>
<name>A0A414FYU7_9ACTN</name>
<dbReference type="Pfam" id="PF00381">
    <property type="entry name" value="PTS-HPr"/>
    <property type="match status" value="1"/>
</dbReference>
<feature type="domain" description="HPr" evidence="4">
    <location>
        <begin position="1"/>
        <end position="83"/>
    </location>
</feature>
<dbReference type="AlphaFoldDB" id="A0A414FYU7"/>
<dbReference type="SUPFAM" id="SSF55594">
    <property type="entry name" value="HPr-like"/>
    <property type="match status" value="1"/>
</dbReference>
<dbReference type="NCBIfam" id="TIGR01003">
    <property type="entry name" value="PTS_HPr_family"/>
    <property type="match status" value="1"/>
</dbReference>
<dbReference type="GO" id="GO:0005737">
    <property type="term" value="C:cytoplasm"/>
    <property type="evidence" value="ECO:0007669"/>
    <property type="project" value="UniProtKB-SubCell"/>
</dbReference>
<organism evidence="5 6">
    <name type="scientific">Collinsella intestinalis</name>
    <dbReference type="NCBI Taxonomy" id="147207"/>
    <lineage>
        <taxon>Bacteria</taxon>
        <taxon>Bacillati</taxon>
        <taxon>Actinomycetota</taxon>
        <taxon>Coriobacteriia</taxon>
        <taxon>Coriobacteriales</taxon>
        <taxon>Coriobacteriaceae</taxon>
        <taxon>Collinsella</taxon>
    </lineage>
</organism>
<dbReference type="RefSeq" id="WP_118271745.1">
    <property type="nucleotide sequence ID" value="NZ_QSJI01000002.1"/>
</dbReference>
<keyword evidence="2" id="KW-0963">Cytoplasm</keyword>
<evidence type="ECO:0000313" key="5">
    <source>
        <dbReference type="EMBL" id="RHD56747.1"/>
    </source>
</evidence>
<evidence type="ECO:0000256" key="2">
    <source>
        <dbReference type="ARBA" id="ARBA00022490"/>
    </source>
</evidence>
<reference evidence="5 6" key="1">
    <citation type="submission" date="2018-08" db="EMBL/GenBank/DDBJ databases">
        <title>A genome reference for cultivated species of the human gut microbiota.</title>
        <authorList>
            <person name="Zou Y."/>
            <person name="Xue W."/>
            <person name="Luo G."/>
        </authorList>
    </citation>
    <scope>NUCLEOTIDE SEQUENCE [LARGE SCALE GENOMIC DNA]</scope>
    <source>
        <strain evidence="5 6">AM30-5LB</strain>
    </source>
</reference>
<sequence length="83" mass="8870">MLEFSHVILGPEGLHARPVTCICSEAHLWKSSITVTLGGLSVNATDLMGLMGLMAKCGDELIVTVNGPDEEACCEAMRSVFDF</sequence>
<dbReference type="EMBL" id="QSJI01000002">
    <property type="protein sequence ID" value="RHD56747.1"/>
    <property type="molecule type" value="Genomic_DNA"/>
</dbReference>
<dbReference type="PANTHER" id="PTHR33705">
    <property type="entry name" value="PHOSPHOCARRIER PROTEIN HPR"/>
    <property type="match status" value="1"/>
</dbReference>
<comment type="subcellular location">
    <subcellularLocation>
        <location evidence="1">Cytoplasm</location>
    </subcellularLocation>
</comment>
<accession>A0A414FYU7</accession>
<comment type="caution">
    <text evidence="5">The sequence shown here is derived from an EMBL/GenBank/DDBJ whole genome shotgun (WGS) entry which is preliminary data.</text>
</comment>
<evidence type="ECO:0000313" key="6">
    <source>
        <dbReference type="Proteomes" id="UP000286050"/>
    </source>
</evidence>
<dbReference type="CDD" id="cd00367">
    <property type="entry name" value="PTS-HPr_like"/>
    <property type="match status" value="1"/>
</dbReference>
<dbReference type="GO" id="GO:0009401">
    <property type="term" value="P:phosphoenolpyruvate-dependent sugar phosphotransferase system"/>
    <property type="evidence" value="ECO:0007669"/>
    <property type="project" value="UniProtKB-KW"/>
</dbReference>
<dbReference type="PROSITE" id="PS51350">
    <property type="entry name" value="PTS_HPR_DOM"/>
    <property type="match status" value="1"/>
</dbReference>
<dbReference type="PRINTS" id="PR00107">
    <property type="entry name" value="PHOSPHOCPHPR"/>
</dbReference>
<keyword evidence="3" id="KW-0598">Phosphotransferase system</keyword>
<dbReference type="Proteomes" id="UP000286050">
    <property type="component" value="Unassembled WGS sequence"/>
</dbReference>
<protein>
    <submittedName>
        <fullName evidence="5">HPr family phosphocarrier protein</fullName>
    </submittedName>
</protein>
<evidence type="ECO:0000256" key="3">
    <source>
        <dbReference type="ARBA" id="ARBA00022683"/>
    </source>
</evidence>